<keyword evidence="1" id="KW-1133">Transmembrane helix</keyword>
<dbReference type="Proteomes" id="UP001165122">
    <property type="component" value="Unassembled WGS sequence"/>
</dbReference>
<evidence type="ECO:0000313" key="2">
    <source>
        <dbReference type="EMBL" id="GMH65531.1"/>
    </source>
</evidence>
<reference evidence="3" key="1">
    <citation type="journal article" date="2023" name="Commun. Biol.">
        <title>Genome analysis of Parmales, the sister group of diatoms, reveals the evolutionary specialization of diatoms from phago-mixotrophs to photoautotrophs.</title>
        <authorList>
            <person name="Ban H."/>
            <person name="Sato S."/>
            <person name="Yoshikawa S."/>
            <person name="Yamada K."/>
            <person name="Nakamura Y."/>
            <person name="Ichinomiya M."/>
            <person name="Sato N."/>
            <person name="Blanc-Mathieu R."/>
            <person name="Endo H."/>
            <person name="Kuwata A."/>
            <person name="Ogata H."/>
        </authorList>
    </citation>
    <scope>NUCLEOTIDE SEQUENCE [LARGE SCALE GENOMIC DNA]</scope>
    <source>
        <strain evidence="3">NIES 3700</strain>
    </source>
</reference>
<dbReference type="OrthoDB" id="199366at2759"/>
<protein>
    <submittedName>
        <fullName evidence="2">Uncharacterized protein</fullName>
    </submittedName>
</protein>
<keyword evidence="3" id="KW-1185">Reference proteome</keyword>
<feature type="transmembrane region" description="Helical" evidence="1">
    <location>
        <begin position="38"/>
        <end position="57"/>
    </location>
</feature>
<keyword evidence="1" id="KW-0472">Membrane</keyword>
<gene>
    <name evidence="2" type="ORF">TrLO_g8854</name>
</gene>
<organism evidence="2 3">
    <name type="scientific">Triparma laevis f. longispina</name>
    <dbReference type="NCBI Taxonomy" id="1714387"/>
    <lineage>
        <taxon>Eukaryota</taxon>
        <taxon>Sar</taxon>
        <taxon>Stramenopiles</taxon>
        <taxon>Ochrophyta</taxon>
        <taxon>Bolidophyceae</taxon>
        <taxon>Parmales</taxon>
        <taxon>Triparmaceae</taxon>
        <taxon>Triparma</taxon>
    </lineage>
</organism>
<evidence type="ECO:0000256" key="1">
    <source>
        <dbReference type="SAM" id="Phobius"/>
    </source>
</evidence>
<evidence type="ECO:0000313" key="3">
    <source>
        <dbReference type="Proteomes" id="UP001165122"/>
    </source>
</evidence>
<sequence>MIDGHVGLVLGGAATYLATINSVMPKGWLRRFAHQEPVVFGGIALGCVAVAMPLSIIPVRRALGMPTNNYEPQHPGTKYPARTW</sequence>
<accession>A0A9W7A8J5</accession>
<proteinExistence type="predicted"/>
<keyword evidence="1" id="KW-0812">Transmembrane</keyword>
<comment type="caution">
    <text evidence="2">The sequence shown here is derived from an EMBL/GenBank/DDBJ whole genome shotgun (WGS) entry which is preliminary data.</text>
</comment>
<dbReference type="EMBL" id="BRXW01000552">
    <property type="protein sequence ID" value="GMH65531.1"/>
    <property type="molecule type" value="Genomic_DNA"/>
</dbReference>
<dbReference type="AlphaFoldDB" id="A0A9W7A8J5"/>
<name>A0A9W7A8J5_9STRA</name>